<accession>A0AAD9IJM1</accession>
<dbReference type="Pfam" id="PF01497">
    <property type="entry name" value="Peripla_BP_2"/>
    <property type="match status" value="1"/>
</dbReference>
<feature type="domain" description="Fe/B12 periplasmic-binding" evidence="1">
    <location>
        <begin position="6"/>
        <end position="277"/>
    </location>
</feature>
<dbReference type="SUPFAM" id="SSF53807">
    <property type="entry name" value="Helical backbone' metal receptor"/>
    <property type="match status" value="1"/>
</dbReference>
<dbReference type="Gene3D" id="3.40.50.1980">
    <property type="entry name" value="Nitrogenase molybdenum iron protein domain"/>
    <property type="match status" value="2"/>
</dbReference>
<dbReference type="AlphaFoldDB" id="A0AAD9IJM1"/>
<name>A0AAD9IJM1_PROWI</name>
<evidence type="ECO:0000313" key="3">
    <source>
        <dbReference type="Proteomes" id="UP001255856"/>
    </source>
</evidence>
<dbReference type="PANTHER" id="PTHR42860">
    <property type="entry name" value="VITAMIN B12-BINDING PROTEIN"/>
    <property type="match status" value="1"/>
</dbReference>
<reference evidence="2" key="1">
    <citation type="submission" date="2021-01" db="EMBL/GenBank/DDBJ databases">
        <authorList>
            <person name="Eckstrom K.M.E."/>
        </authorList>
    </citation>
    <scope>NUCLEOTIDE SEQUENCE</scope>
    <source>
        <strain evidence="2">UVCC 0001</strain>
    </source>
</reference>
<dbReference type="InterPro" id="IPR051030">
    <property type="entry name" value="Vitamin_B12-ABC_binding"/>
</dbReference>
<evidence type="ECO:0000313" key="2">
    <source>
        <dbReference type="EMBL" id="KAK2078911.1"/>
    </source>
</evidence>
<gene>
    <name evidence="2" type="ORF">QBZ16_002601</name>
</gene>
<comment type="caution">
    <text evidence="2">The sequence shown here is derived from an EMBL/GenBank/DDBJ whole genome shotgun (WGS) entry which is preliminary data.</text>
</comment>
<dbReference type="PROSITE" id="PS50983">
    <property type="entry name" value="FE_B12_PBP"/>
    <property type="match status" value="1"/>
</dbReference>
<protein>
    <recommendedName>
        <fullName evidence="1">Fe/B12 periplasmic-binding domain-containing protein</fullName>
    </recommendedName>
</protein>
<proteinExistence type="predicted"/>
<sequence length="289" mass="31695">MGNPVRVVSLLPSATEIITEVIRAGEPCSHVLSCSHECDYGPVSLAQLPVLTSARTKFTSSKDVDDQSLCQVCSVDYRLIEALARRMPEPHPAIVDLSPQNLWEVLDDLRRVGEAVGQPGAGQRAIDGLRGRIEAVAALARERLAAGAARPRCLVAEWTDPIFVGGHWTPQIVHMAGGEHVLNPGREDGGAGKSYTVPFDRLLEADPEWLIIAPCGLDLAVTRQEMGPLVEQPAWSSLRAVKEQKVVLVDGNQMFNRSGPRLVDALEFLFALFWDRPDLMPKAFPYEYL</sequence>
<dbReference type="PANTHER" id="PTHR42860:SF1">
    <property type="entry name" value="VITAMIN B12-BINDING PROTEIN"/>
    <property type="match status" value="1"/>
</dbReference>
<dbReference type="InterPro" id="IPR002491">
    <property type="entry name" value="ABC_transptr_periplasmic_BD"/>
</dbReference>
<dbReference type="EMBL" id="JASFZW010000003">
    <property type="protein sequence ID" value="KAK2078911.1"/>
    <property type="molecule type" value="Genomic_DNA"/>
</dbReference>
<dbReference type="Proteomes" id="UP001255856">
    <property type="component" value="Unassembled WGS sequence"/>
</dbReference>
<keyword evidence="3" id="KW-1185">Reference proteome</keyword>
<organism evidence="2 3">
    <name type="scientific">Prototheca wickerhamii</name>
    <dbReference type="NCBI Taxonomy" id="3111"/>
    <lineage>
        <taxon>Eukaryota</taxon>
        <taxon>Viridiplantae</taxon>
        <taxon>Chlorophyta</taxon>
        <taxon>core chlorophytes</taxon>
        <taxon>Trebouxiophyceae</taxon>
        <taxon>Chlorellales</taxon>
        <taxon>Chlorellaceae</taxon>
        <taxon>Prototheca</taxon>
    </lineage>
</organism>
<evidence type="ECO:0000259" key="1">
    <source>
        <dbReference type="PROSITE" id="PS50983"/>
    </source>
</evidence>